<reference evidence="2" key="1">
    <citation type="submission" date="2024-03" db="EMBL/GenBank/DDBJ databases">
        <title>WGS assembly of Saponaria officinalis var. Norfolk2.</title>
        <authorList>
            <person name="Jenkins J."/>
            <person name="Shu S."/>
            <person name="Grimwood J."/>
            <person name="Barry K."/>
            <person name="Goodstein D."/>
            <person name="Schmutz J."/>
            <person name="Leebens-Mack J."/>
            <person name="Osbourn A."/>
        </authorList>
    </citation>
    <scope>NUCLEOTIDE SEQUENCE [LARGE SCALE GENOMIC DNA]</scope>
    <source>
        <strain evidence="2">JIC</strain>
    </source>
</reference>
<dbReference type="GO" id="GO:0016135">
    <property type="term" value="P:saponin biosynthetic process"/>
    <property type="evidence" value="ECO:0007669"/>
    <property type="project" value="UniProtKB-ARBA"/>
</dbReference>
<dbReference type="CDD" id="cd03784">
    <property type="entry name" value="GT1_Gtf-like"/>
    <property type="match status" value="1"/>
</dbReference>
<dbReference type="InterPro" id="IPR002213">
    <property type="entry name" value="UDP_glucos_trans"/>
</dbReference>
<proteinExistence type="predicted"/>
<dbReference type="SUPFAM" id="SSF53756">
    <property type="entry name" value="UDP-Glycosyltransferase/glycogen phosphorylase"/>
    <property type="match status" value="1"/>
</dbReference>
<dbReference type="PANTHER" id="PTHR48045:SF22">
    <property type="entry name" value="UDP-GLUCURONOSYL_UDP-GLUCOSYLTRANSFERASE"/>
    <property type="match status" value="1"/>
</dbReference>
<evidence type="ECO:0000313" key="2">
    <source>
        <dbReference type="EMBL" id="KAK9727316.1"/>
    </source>
</evidence>
<name>A0AAW1L2Q5_SAPOF</name>
<dbReference type="AlphaFoldDB" id="A0AAW1L2Q5"/>
<gene>
    <name evidence="2" type="ORF">RND81_05G273300</name>
</gene>
<dbReference type="Proteomes" id="UP001443914">
    <property type="component" value="Unassembled WGS sequence"/>
</dbReference>
<evidence type="ECO:0000313" key="3">
    <source>
        <dbReference type="Proteomes" id="UP001443914"/>
    </source>
</evidence>
<keyword evidence="3" id="KW-1185">Reference proteome</keyword>
<protein>
    <submittedName>
        <fullName evidence="2">Uncharacterized protein</fullName>
    </submittedName>
</protein>
<dbReference type="GO" id="GO:0016104">
    <property type="term" value="P:triterpenoid biosynthetic process"/>
    <property type="evidence" value="ECO:0007669"/>
    <property type="project" value="UniProtKB-ARBA"/>
</dbReference>
<keyword evidence="1" id="KW-0808">Transferase</keyword>
<comment type="caution">
    <text evidence="2">The sequence shown here is derived from an EMBL/GenBank/DDBJ whole genome shotgun (WGS) entry which is preliminary data.</text>
</comment>
<dbReference type="Gene3D" id="3.40.50.2000">
    <property type="entry name" value="Glycogen Phosphorylase B"/>
    <property type="match status" value="2"/>
</dbReference>
<dbReference type="GO" id="GO:0008194">
    <property type="term" value="F:UDP-glycosyltransferase activity"/>
    <property type="evidence" value="ECO:0007669"/>
    <property type="project" value="InterPro"/>
</dbReference>
<dbReference type="Pfam" id="PF00201">
    <property type="entry name" value="UDPGT"/>
    <property type="match status" value="1"/>
</dbReference>
<evidence type="ECO:0000256" key="1">
    <source>
        <dbReference type="ARBA" id="ARBA00022679"/>
    </source>
</evidence>
<dbReference type="EMBL" id="JBDFQZ010000005">
    <property type="protein sequence ID" value="KAK9727316.1"/>
    <property type="molecule type" value="Genomic_DNA"/>
</dbReference>
<dbReference type="PANTHER" id="PTHR48045">
    <property type="entry name" value="UDP-GLYCOSYLTRANSFERASE 72B1"/>
    <property type="match status" value="1"/>
</dbReference>
<organism evidence="2 3">
    <name type="scientific">Saponaria officinalis</name>
    <name type="common">Common soapwort</name>
    <name type="synonym">Lychnis saponaria</name>
    <dbReference type="NCBI Taxonomy" id="3572"/>
    <lineage>
        <taxon>Eukaryota</taxon>
        <taxon>Viridiplantae</taxon>
        <taxon>Streptophyta</taxon>
        <taxon>Embryophyta</taxon>
        <taxon>Tracheophyta</taxon>
        <taxon>Spermatophyta</taxon>
        <taxon>Magnoliopsida</taxon>
        <taxon>eudicotyledons</taxon>
        <taxon>Gunneridae</taxon>
        <taxon>Pentapetalae</taxon>
        <taxon>Caryophyllales</taxon>
        <taxon>Caryophyllaceae</taxon>
        <taxon>Caryophylleae</taxon>
        <taxon>Saponaria</taxon>
    </lineage>
</organism>
<accession>A0AAW1L2Q5</accession>
<sequence>MPIPVHPIGAMIPYYDLQSTEHTSRETHSYLQWLDAQPKDSVLYISQGSFLSVSNDQMNEIAQGIIESGIPFLWVTRGDTCLFKDGVGEKGLLVSWCHQLRVLCHPSVGGFWTHCGWNSTSEAIYAGVPMLTCPIFWDQMPNNKLIVNDLKVGRRVIRNYPVSRKLVTRSEIGQIVRNFMDPESDERADMVERATALRDIFRKAIAKGGSATCSLAAFVNSIS</sequence>
<dbReference type="FunFam" id="3.40.50.2000:FF:000138">
    <property type="entry name" value="Glycosyltransferase"/>
    <property type="match status" value="1"/>
</dbReference>